<evidence type="ECO:0000313" key="2">
    <source>
        <dbReference type="Proteomes" id="UP000004510"/>
    </source>
</evidence>
<dbReference type="PATRIC" id="fig|742159.3.peg.4689"/>
<sequence length="169" mass="18286">MGADFPTPSIHTEHCLMSNSTALTTLYQTVVQEELGLVARIDEDGDVLFRHPDLGTMFFSLSESDPEFLRLAYPSFVDAEELGLTRAQLLDVINAVNHRCKAVKLSLPLDRPGKPGRVTASVECFVAAPDTLPAEALLRGIVARCVSVIRHTAGELVKDALELKQGAAS</sequence>
<organism evidence="1 2">
    <name type="scientific">Achromobacter piechaudii ATCC 43553</name>
    <dbReference type="NCBI Taxonomy" id="742159"/>
    <lineage>
        <taxon>Bacteria</taxon>
        <taxon>Pseudomonadati</taxon>
        <taxon>Pseudomonadota</taxon>
        <taxon>Betaproteobacteria</taxon>
        <taxon>Burkholderiales</taxon>
        <taxon>Alcaligenaceae</taxon>
        <taxon>Achromobacter</taxon>
    </lineage>
</organism>
<evidence type="ECO:0000313" key="1">
    <source>
        <dbReference type="EMBL" id="EFF78442.1"/>
    </source>
</evidence>
<dbReference type="Proteomes" id="UP000004510">
    <property type="component" value="Unassembled WGS sequence"/>
</dbReference>
<reference evidence="2" key="1">
    <citation type="submission" date="2010-03" db="EMBL/GenBank/DDBJ databases">
        <title>Complete sequence of Mobiluncus curtisii ATCC 43063.</title>
        <authorList>
            <person name="Muzny D."/>
            <person name="Qin X."/>
            <person name="Deng J."/>
            <person name="Jiang H."/>
            <person name="Liu Y."/>
            <person name="Qu J."/>
            <person name="Song X.-Z."/>
            <person name="Zhang L."/>
            <person name="Thornton R."/>
            <person name="Coyle M."/>
            <person name="Francisco L."/>
            <person name="Jackson L."/>
            <person name="Javaid M."/>
            <person name="Korchina V."/>
            <person name="Kovar C."/>
            <person name="Mata R."/>
            <person name="Mathew T."/>
            <person name="Ngo R."/>
            <person name="Nguyen L."/>
            <person name="Nguyen N."/>
            <person name="Okwuonu G."/>
            <person name="Ongeri F."/>
            <person name="Pham C."/>
            <person name="Simmons D."/>
            <person name="Wilczek-Boney K."/>
            <person name="Hale W."/>
            <person name="Jakkamsetti A."/>
            <person name="Pham P."/>
            <person name="Ruth R."/>
            <person name="San Lucas F."/>
            <person name="Warren J."/>
            <person name="Zhang J."/>
            <person name="Zhao Z."/>
            <person name="Zhou C."/>
            <person name="Zhu D."/>
            <person name="Lee S."/>
            <person name="Bess C."/>
            <person name="Blankenburg K."/>
            <person name="Forbes L."/>
            <person name="Fu Q."/>
            <person name="Gubbala S."/>
            <person name="Hirani K."/>
            <person name="Jayaseelan J.C."/>
            <person name="Lara F."/>
            <person name="Munidasa M."/>
            <person name="Palculict T."/>
            <person name="Patil S."/>
            <person name="Pu L.-L."/>
            <person name="Saada N."/>
            <person name="Tang L."/>
            <person name="Weissenberger G."/>
            <person name="Zhu Y."/>
            <person name="Hemphill L."/>
            <person name="Shang Y."/>
            <person name="Youmans B."/>
            <person name="Ayvaz T."/>
            <person name="Ross M."/>
            <person name="Santibanez J."/>
            <person name="Aqrawi P."/>
            <person name="Gross S."/>
            <person name="Joshi V."/>
            <person name="Fowler G."/>
            <person name="Nazareth L."/>
            <person name="Reid J."/>
            <person name="Worley K."/>
            <person name="Petrosino J."/>
            <person name="Highlander S."/>
            <person name="Gibbs R."/>
            <person name="Gibbs R."/>
        </authorList>
    </citation>
    <scope>NUCLEOTIDE SEQUENCE [LARGE SCALE GENOMIC DNA]</scope>
    <source>
        <strain evidence="2">ATCC 43553</strain>
    </source>
</reference>
<comment type="caution">
    <text evidence="1">The sequence shown here is derived from an EMBL/GenBank/DDBJ whole genome shotgun (WGS) entry which is preliminary data.</text>
</comment>
<protein>
    <submittedName>
        <fullName evidence="1">Uncharacterized protein</fullName>
    </submittedName>
</protein>
<gene>
    <name evidence="1" type="ORF">HMPREF0004_0232</name>
</gene>
<dbReference type="HOGENOM" id="CLU_1575061_0_0_4"/>
<dbReference type="AlphaFoldDB" id="D4X435"/>
<dbReference type="EMBL" id="ADMS01000009">
    <property type="protein sequence ID" value="EFF78442.1"/>
    <property type="molecule type" value="Genomic_DNA"/>
</dbReference>
<name>D4X435_9BURK</name>
<accession>D4X435</accession>
<proteinExistence type="predicted"/>